<evidence type="ECO:0000313" key="1">
    <source>
        <dbReference type="EMBL" id="AKB32209.1"/>
    </source>
</evidence>
<proteinExistence type="predicted"/>
<dbReference type="RefSeq" id="WP_148705198.1">
    <property type="nucleotide sequence ID" value="NZ_CP009507.1"/>
</dbReference>
<organism evidence="1 2">
    <name type="scientific">Methanosarcina siciliae HI350</name>
    <dbReference type="NCBI Taxonomy" id="1434119"/>
    <lineage>
        <taxon>Archaea</taxon>
        <taxon>Methanobacteriati</taxon>
        <taxon>Methanobacteriota</taxon>
        <taxon>Stenosarchaea group</taxon>
        <taxon>Methanomicrobia</taxon>
        <taxon>Methanosarcinales</taxon>
        <taxon>Methanosarcinaceae</taxon>
        <taxon>Methanosarcina</taxon>
    </lineage>
</organism>
<protein>
    <submittedName>
        <fullName evidence="1">F420H2 dehydrogenase subunit FpoO</fullName>
    </submittedName>
</protein>
<name>A0A0E3PEE9_9EURY</name>
<dbReference type="HOGENOM" id="CLU_165880_0_0_2"/>
<dbReference type="AlphaFoldDB" id="A0A0E3PEE9"/>
<accession>A0A0E3PEE9</accession>
<dbReference type="KEGG" id="msz:MSSIH_1519"/>
<dbReference type="Proteomes" id="UP000033092">
    <property type="component" value="Chromosome"/>
</dbReference>
<dbReference type="GeneID" id="41605541"/>
<gene>
    <name evidence="1" type="ORF">MSSIH_1519</name>
</gene>
<dbReference type="InterPro" id="IPR018288">
    <property type="entry name" value="F420H2-DH_FpoO"/>
</dbReference>
<dbReference type="Pfam" id="PF10621">
    <property type="entry name" value="FpoO"/>
    <property type="match status" value="1"/>
</dbReference>
<dbReference type="PATRIC" id="fig|1434119.4.peg.1933"/>
<reference evidence="1 2" key="1">
    <citation type="submission" date="2014-07" db="EMBL/GenBank/DDBJ databases">
        <title>Methanogenic archaea and the global carbon cycle.</title>
        <authorList>
            <person name="Henriksen J.R."/>
            <person name="Luke J."/>
            <person name="Reinhart S."/>
            <person name="Benedict M.N."/>
            <person name="Youngblut N.D."/>
            <person name="Metcalf M.E."/>
            <person name="Whitaker R.J."/>
            <person name="Metcalf W.W."/>
        </authorList>
    </citation>
    <scope>NUCLEOTIDE SEQUENCE [LARGE SCALE GENOMIC DNA]</scope>
    <source>
        <strain evidence="1 2">HI350</strain>
    </source>
</reference>
<evidence type="ECO:0000313" key="2">
    <source>
        <dbReference type="Proteomes" id="UP000033092"/>
    </source>
</evidence>
<sequence>MNPKPDCILIRVFHLHLIFAYPNGIWKGLCETCLDSAQKTYLEVNKNKPSCRKGKCALCESKTGVFPVELQIPDFSKGVVKKDVDLCYRCLKGVDEAYIRHKREQVEMENVHH</sequence>
<dbReference type="EMBL" id="CP009507">
    <property type="protein sequence ID" value="AKB32209.1"/>
    <property type="molecule type" value="Genomic_DNA"/>
</dbReference>